<accession>A0AAI9NY36</accession>
<name>A0AAI9NY36_9FIRM</name>
<dbReference type="AlphaFoldDB" id="A0AAI9NY36"/>
<dbReference type="Pfam" id="PF06013">
    <property type="entry name" value="WXG100"/>
    <property type="match status" value="1"/>
</dbReference>
<evidence type="ECO:0000313" key="2">
    <source>
        <dbReference type="EMBL" id="GFO93680.1"/>
    </source>
</evidence>
<evidence type="ECO:0000313" key="3">
    <source>
        <dbReference type="Proteomes" id="UP000660047"/>
    </source>
</evidence>
<dbReference type="InterPro" id="IPR010310">
    <property type="entry name" value="T7SS_ESAT-6-like"/>
</dbReference>
<reference evidence="2" key="1">
    <citation type="submission" date="2020-06" db="EMBL/GenBank/DDBJ databases">
        <title>Characterization of fructooligosaccharide metabolism and fructooligosaccharide-degrading enzymes in human commensal butyrate producers.</title>
        <authorList>
            <person name="Tanno H."/>
            <person name="Fujii T."/>
            <person name="Hirano K."/>
            <person name="Maeno S."/>
            <person name="Tonozuka T."/>
            <person name="Sakamoto M."/>
            <person name="Ohkuma M."/>
            <person name="Tochio T."/>
            <person name="Endo A."/>
        </authorList>
    </citation>
    <scope>NUCLEOTIDE SEQUENCE</scope>
    <source>
        <strain evidence="2">JCM 31265</strain>
    </source>
</reference>
<evidence type="ECO:0000256" key="1">
    <source>
        <dbReference type="SAM" id="Coils"/>
    </source>
</evidence>
<comment type="caution">
    <text evidence="2">The sequence shown here is derived from an EMBL/GenBank/DDBJ whole genome shotgun (WGS) entry which is preliminary data.</text>
</comment>
<keyword evidence="1" id="KW-0175">Coiled coil</keyword>
<feature type="coiled-coil region" evidence="1">
    <location>
        <begin position="31"/>
        <end position="65"/>
    </location>
</feature>
<gene>
    <name evidence="2" type="ORF">COEU31_07260</name>
</gene>
<organism evidence="2 3">
    <name type="scientific">Coprococcus eutactus</name>
    <dbReference type="NCBI Taxonomy" id="33043"/>
    <lineage>
        <taxon>Bacteria</taxon>
        <taxon>Bacillati</taxon>
        <taxon>Bacillota</taxon>
        <taxon>Clostridia</taxon>
        <taxon>Lachnospirales</taxon>
        <taxon>Lachnospiraceae</taxon>
        <taxon>Coprococcus</taxon>
    </lineage>
</organism>
<dbReference type="Gene3D" id="1.10.287.1060">
    <property type="entry name" value="ESAT-6-like"/>
    <property type="match status" value="1"/>
</dbReference>
<dbReference type="SUPFAM" id="SSF140453">
    <property type="entry name" value="EsxAB dimer-like"/>
    <property type="match status" value="1"/>
</dbReference>
<dbReference type="InterPro" id="IPR036689">
    <property type="entry name" value="ESAT-6-like_sf"/>
</dbReference>
<dbReference type="EMBL" id="BLYL01000003">
    <property type="protein sequence ID" value="GFO93680.1"/>
    <property type="molecule type" value="Genomic_DNA"/>
</dbReference>
<sequence length="75" mass="8613">MTEMKSKVNELNQAWDSESGKSYVEKYTNVTKEIQDSLNALQQHINNLNDAASKYEEMENAQTQQVNALNTQDIF</sequence>
<protein>
    <submittedName>
        <fullName evidence="2">Uncharacterized protein</fullName>
    </submittedName>
</protein>
<proteinExistence type="predicted"/>
<dbReference type="Proteomes" id="UP000660047">
    <property type="component" value="Unassembled WGS sequence"/>
</dbReference>